<dbReference type="Gene3D" id="1.25.10.10">
    <property type="entry name" value="Leucine-rich Repeat Variant"/>
    <property type="match status" value="1"/>
</dbReference>
<sequence>MSDNEDHMDVDAAPAQKRFKFKSYNAELKDVHLPSALSAHSKVDEELEDTQSHFYEALLHWQQLNLSPSFIKFSQKSASLSSTLPLLLHNWRQVVDLWLEAQTASDDEGLKALLDLLQKLAQDLRLTLAPVYPELLDRLLQLAAKSISTDALTVLLSTLSSLFKYLLLPSTESAPLEQTWTSFRKTLPRCLPEIQRALAEVWGSVLRKLKTALRPTAVVLITEDLESIDDPAAWCFVSACKTAIHLTRSSDAF</sequence>
<dbReference type="PANTHER" id="PTHR17695">
    <property type="entry name" value="SMALL SUBUNIT PROCESSOME COMPONENT 20 HOMOLOG"/>
    <property type="match status" value="1"/>
</dbReference>
<dbReference type="GO" id="GO:0032040">
    <property type="term" value="C:small-subunit processome"/>
    <property type="evidence" value="ECO:0007669"/>
    <property type="project" value="TreeGrafter"/>
</dbReference>
<dbReference type="InterPro" id="IPR011989">
    <property type="entry name" value="ARM-like"/>
</dbReference>
<evidence type="ECO:0000313" key="2">
    <source>
        <dbReference type="Proteomes" id="UP000053593"/>
    </source>
</evidence>
<dbReference type="HOGENOM" id="CLU_1098604_0_0_1"/>
<dbReference type="AlphaFoldDB" id="A0A0D0BVP8"/>
<protein>
    <submittedName>
        <fullName evidence="1">Uncharacterized protein</fullName>
    </submittedName>
</protein>
<evidence type="ECO:0000313" key="1">
    <source>
        <dbReference type="EMBL" id="KIK59621.1"/>
    </source>
</evidence>
<keyword evidence="2" id="KW-1185">Reference proteome</keyword>
<reference evidence="1 2" key="1">
    <citation type="submission" date="2014-04" db="EMBL/GenBank/DDBJ databases">
        <title>Evolutionary Origins and Diversification of the Mycorrhizal Mutualists.</title>
        <authorList>
            <consortium name="DOE Joint Genome Institute"/>
            <consortium name="Mycorrhizal Genomics Consortium"/>
            <person name="Kohler A."/>
            <person name="Kuo A."/>
            <person name="Nagy L.G."/>
            <person name="Floudas D."/>
            <person name="Copeland A."/>
            <person name="Barry K.W."/>
            <person name="Cichocki N."/>
            <person name="Veneault-Fourrey C."/>
            <person name="LaButti K."/>
            <person name="Lindquist E.A."/>
            <person name="Lipzen A."/>
            <person name="Lundell T."/>
            <person name="Morin E."/>
            <person name="Murat C."/>
            <person name="Riley R."/>
            <person name="Ohm R."/>
            <person name="Sun H."/>
            <person name="Tunlid A."/>
            <person name="Henrissat B."/>
            <person name="Grigoriev I.V."/>
            <person name="Hibbett D.S."/>
            <person name="Martin F."/>
        </authorList>
    </citation>
    <scope>NUCLEOTIDE SEQUENCE [LARGE SCALE GENOMIC DNA]</scope>
    <source>
        <strain evidence="1 2">FD-317 M1</strain>
    </source>
</reference>
<dbReference type="InterPro" id="IPR016024">
    <property type="entry name" value="ARM-type_fold"/>
</dbReference>
<dbReference type="Proteomes" id="UP000053593">
    <property type="component" value="Unassembled WGS sequence"/>
</dbReference>
<dbReference type="OrthoDB" id="360653at2759"/>
<proteinExistence type="predicted"/>
<dbReference type="InterPro" id="IPR052575">
    <property type="entry name" value="SSU_processome_comp_20"/>
</dbReference>
<dbReference type="SUPFAM" id="SSF48371">
    <property type="entry name" value="ARM repeat"/>
    <property type="match status" value="1"/>
</dbReference>
<organism evidence="1 2">
    <name type="scientific">Collybiopsis luxurians FD-317 M1</name>
    <dbReference type="NCBI Taxonomy" id="944289"/>
    <lineage>
        <taxon>Eukaryota</taxon>
        <taxon>Fungi</taxon>
        <taxon>Dikarya</taxon>
        <taxon>Basidiomycota</taxon>
        <taxon>Agaricomycotina</taxon>
        <taxon>Agaricomycetes</taxon>
        <taxon>Agaricomycetidae</taxon>
        <taxon>Agaricales</taxon>
        <taxon>Marasmiineae</taxon>
        <taxon>Omphalotaceae</taxon>
        <taxon>Collybiopsis</taxon>
        <taxon>Collybiopsis luxurians</taxon>
    </lineage>
</organism>
<gene>
    <name evidence="1" type="ORF">GYMLUDRAFT_673813</name>
</gene>
<accession>A0A0D0BVP8</accession>
<dbReference type="PANTHER" id="PTHR17695:SF11">
    <property type="entry name" value="SMALL SUBUNIT PROCESSOME COMPONENT 20 HOMOLOG"/>
    <property type="match status" value="1"/>
</dbReference>
<dbReference type="EMBL" id="KN834779">
    <property type="protein sequence ID" value="KIK59621.1"/>
    <property type="molecule type" value="Genomic_DNA"/>
</dbReference>
<name>A0A0D0BVP8_9AGAR</name>
<dbReference type="GO" id="GO:0030686">
    <property type="term" value="C:90S preribosome"/>
    <property type="evidence" value="ECO:0007669"/>
    <property type="project" value="TreeGrafter"/>
</dbReference>